<proteinExistence type="predicted"/>
<name>A0A5E4NQG7_9HEMI</name>
<reference evidence="2 3" key="1">
    <citation type="submission" date="2019-08" db="EMBL/GenBank/DDBJ databases">
        <authorList>
            <person name="Alioto T."/>
            <person name="Alioto T."/>
            <person name="Gomez Garrido J."/>
        </authorList>
    </citation>
    <scope>NUCLEOTIDE SEQUENCE [LARGE SCALE GENOMIC DNA]</scope>
</reference>
<evidence type="ECO:0000256" key="1">
    <source>
        <dbReference type="SAM" id="MobiDB-lite"/>
    </source>
</evidence>
<keyword evidence="3" id="KW-1185">Reference proteome</keyword>
<feature type="compositionally biased region" description="Basic and acidic residues" evidence="1">
    <location>
        <begin position="126"/>
        <end position="139"/>
    </location>
</feature>
<gene>
    <name evidence="2" type="ORF">CINCED_3A015543</name>
</gene>
<dbReference type="Proteomes" id="UP000325440">
    <property type="component" value="Unassembled WGS sequence"/>
</dbReference>
<sequence>MFGNFANTEVSKSRATPTVLYGICFYTIIGSYFYDGTVNGPKYLEMLEEVKIELDNNDIFRDDGDDEHVRRKTRRGTKRYGYVRYGRRDDDADETCCSGDGVRACVRSCKVWENRAKRRRNFMQKTTDETTARAEDAVQRRPRQVFGSREPVSGCERARERPPPPPPLPDEGRPARERR</sequence>
<dbReference type="AlphaFoldDB" id="A0A5E4NQG7"/>
<organism evidence="2 3">
    <name type="scientific">Cinara cedri</name>
    <dbReference type="NCBI Taxonomy" id="506608"/>
    <lineage>
        <taxon>Eukaryota</taxon>
        <taxon>Metazoa</taxon>
        <taxon>Ecdysozoa</taxon>
        <taxon>Arthropoda</taxon>
        <taxon>Hexapoda</taxon>
        <taxon>Insecta</taxon>
        <taxon>Pterygota</taxon>
        <taxon>Neoptera</taxon>
        <taxon>Paraneoptera</taxon>
        <taxon>Hemiptera</taxon>
        <taxon>Sternorrhyncha</taxon>
        <taxon>Aphidomorpha</taxon>
        <taxon>Aphidoidea</taxon>
        <taxon>Aphididae</taxon>
        <taxon>Lachninae</taxon>
        <taxon>Cinara</taxon>
    </lineage>
</organism>
<feature type="compositionally biased region" description="Basic and acidic residues" evidence="1">
    <location>
        <begin position="170"/>
        <end position="179"/>
    </location>
</feature>
<dbReference type="EMBL" id="CABPRJ010002389">
    <property type="protein sequence ID" value="VVC44886.1"/>
    <property type="molecule type" value="Genomic_DNA"/>
</dbReference>
<evidence type="ECO:0000313" key="3">
    <source>
        <dbReference type="Proteomes" id="UP000325440"/>
    </source>
</evidence>
<evidence type="ECO:0000313" key="2">
    <source>
        <dbReference type="EMBL" id="VVC44886.1"/>
    </source>
</evidence>
<feature type="region of interest" description="Disordered" evidence="1">
    <location>
        <begin position="121"/>
        <end position="179"/>
    </location>
</feature>
<protein>
    <submittedName>
        <fullName evidence="2">Uncharacterized protein</fullName>
    </submittedName>
</protein>
<accession>A0A5E4NQG7</accession>